<keyword evidence="4 11" id="KW-0138">CF(0)</keyword>
<dbReference type="EMBL" id="CP003137">
    <property type="protein sequence ID" value="AEV94953.1"/>
    <property type="molecule type" value="Genomic_DNA"/>
</dbReference>
<gene>
    <name evidence="11 13" type="primary">atpB</name>
    <name evidence="13" type="ordered locus">PECL_661</name>
</gene>
<evidence type="ECO:0000256" key="10">
    <source>
        <dbReference type="ARBA" id="ARBA00023310"/>
    </source>
</evidence>
<evidence type="ECO:0000256" key="2">
    <source>
        <dbReference type="ARBA" id="ARBA00006810"/>
    </source>
</evidence>
<dbReference type="InterPro" id="IPR000568">
    <property type="entry name" value="ATP_synth_F0_asu"/>
</dbReference>
<sequence length="239" mass="26540">MGGNPVATFKFLGLTFSYVNIVSGLLASLVVFLLVFWLSRNLQLKPTGKQNVLEWIMDFTNGIVRGSISGDEASNYGLYAFTLFLFIFVSNQMGLFINIEGPSGDILKSPTADPIVTMTLALMTVMMAHFSGVSKLGFKEYFKSTYLSPFKFWLPISVFEEFTNFLTLGLRLFGNIFAGEMLLKTIGGFAFSHGITTVIFAIPLELLWQGFSVFIGSIQAFVFVTLTTVYISQKVQPEE</sequence>
<comment type="subcellular location">
    <subcellularLocation>
        <location evidence="11 12">Cell membrane</location>
        <topology evidence="11 12">Multi-pass membrane protein</topology>
    </subcellularLocation>
    <subcellularLocation>
        <location evidence="1">Membrane</location>
        <topology evidence="1">Multi-pass membrane protein</topology>
    </subcellularLocation>
</comment>
<dbReference type="GO" id="GO:0005886">
    <property type="term" value="C:plasma membrane"/>
    <property type="evidence" value="ECO:0007669"/>
    <property type="project" value="UniProtKB-SubCell"/>
</dbReference>
<feature type="transmembrane region" description="Helical" evidence="11">
    <location>
        <begin position="210"/>
        <end position="231"/>
    </location>
</feature>
<keyword evidence="10 11" id="KW-0066">ATP synthesis</keyword>
<evidence type="ECO:0000256" key="3">
    <source>
        <dbReference type="ARBA" id="ARBA00022448"/>
    </source>
</evidence>
<comment type="function">
    <text evidence="11 12">Key component of the proton channel; it plays a direct role in the translocation of protons across the membrane.</text>
</comment>
<keyword evidence="8 11" id="KW-0406">Ion transport</keyword>
<evidence type="ECO:0000256" key="8">
    <source>
        <dbReference type="ARBA" id="ARBA00023065"/>
    </source>
</evidence>
<feature type="transmembrane region" description="Helical" evidence="11">
    <location>
        <begin position="111"/>
        <end position="132"/>
    </location>
</feature>
<evidence type="ECO:0000313" key="13">
    <source>
        <dbReference type="EMBL" id="AEV94953.1"/>
    </source>
</evidence>
<proteinExistence type="inferred from homology"/>
<dbReference type="InterPro" id="IPR045082">
    <property type="entry name" value="ATP_syn_F0_a_bact/chloroplast"/>
</dbReference>
<keyword evidence="5 11" id="KW-0812">Transmembrane</keyword>
<dbReference type="RefSeq" id="WP_014215150.1">
    <property type="nucleotide sequence ID" value="NC_016605.1"/>
</dbReference>
<dbReference type="InterPro" id="IPR035908">
    <property type="entry name" value="F0_ATP_A_sf"/>
</dbReference>
<evidence type="ECO:0000256" key="9">
    <source>
        <dbReference type="ARBA" id="ARBA00023136"/>
    </source>
</evidence>
<feature type="transmembrane region" description="Helical" evidence="11">
    <location>
        <begin position="12"/>
        <end position="38"/>
    </location>
</feature>
<dbReference type="GO" id="GO:0045259">
    <property type="term" value="C:proton-transporting ATP synthase complex"/>
    <property type="evidence" value="ECO:0007669"/>
    <property type="project" value="UniProtKB-KW"/>
</dbReference>
<dbReference type="Gene3D" id="1.20.120.220">
    <property type="entry name" value="ATP synthase, F0 complex, subunit A"/>
    <property type="match status" value="1"/>
</dbReference>
<dbReference type="InterPro" id="IPR023011">
    <property type="entry name" value="ATP_synth_F0_asu_AS"/>
</dbReference>
<dbReference type="AlphaFoldDB" id="G8PCG8"/>
<evidence type="ECO:0000256" key="7">
    <source>
        <dbReference type="ARBA" id="ARBA00022989"/>
    </source>
</evidence>
<dbReference type="NCBIfam" id="NF004479">
    <property type="entry name" value="PRK05815.1-4"/>
    <property type="match status" value="1"/>
</dbReference>
<evidence type="ECO:0000256" key="1">
    <source>
        <dbReference type="ARBA" id="ARBA00004141"/>
    </source>
</evidence>
<dbReference type="GO" id="GO:0046933">
    <property type="term" value="F:proton-transporting ATP synthase activity, rotational mechanism"/>
    <property type="evidence" value="ECO:0007669"/>
    <property type="project" value="UniProtKB-UniRule"/>
</dbReference>
<evidence type="ECO:0000256" key="12">
    <source>
        <dbReference type="RuleBase" id="RU000483"/>
    </source>
</evidence>
<dbReference type="SUPFAM" id="SSF81336">
    <property type="entry name" value="F1F0 ATP synthase subunit A"/>
    <property type="match status" value="1"/>
</dbReference>
<dbReference type="Pfam" id="PF00119">
    <property type="entry name" value="ATP-synt_A"/>
    <property type="match status" value="1"/>
</dbReference>
<dbReference type="eggNOG" id="COG0356">
    <property type="taxonomic scope" value="Bacteria"/>
</dbReference>
<accession>G8PCG8</accession>
<comment type="similarity">
    <text evidence="2 11 12">Belongs to the ATPase A chain family.</text>
</comment>
<dbReference type="PROSITE" id="PS00449">
    <property type="entry name" value="ATPASE_A"/>
    <property type="match status" value="1"/>
</dbReference>
<dbReference type="NCBIfam" id="TIGR01131">
    <property type="entry name" value="ATP_synt_6_or_A"/>
    <property type="match status" value="1"/>
</dbReference>
<dbReference type="HOGENOM" id="CLU_041018_2_3_9"/>
<evidence type="ECO:0000256" key="6">
    <source>
        <dbReference type="ARBA" id="ARBA00022781"/>
    </source>
</evidence>
<keyword evidence="11" id="KW-1003">Cell membrane</keyword>
<keyword evidence="6 11" id="KW-0375">Hydrogen ion transport</keyword>
<protein>
    <recommendedName>
        <fullName evidence="11 12">ATP synthase subunit a</fullName>
    </recommendedName>
    <alternativeName>
        <fullName evidence="11">ATP synthase F0 sector subunit a</fullName>
    </alternativeName>
    <alternativeName>
        <fullName evidence="11">F-ATPase subunit 6</fullName>
    </alternativeName>
</protein>
<dbReference type="GO" id="GO:0042777">
    <property type="term" value="P:proton motive force-driven plasma membrane ATP synthesis"/>
    <property type="evidence" value="ECO:0007669"/>
    <property type="project" value="TreeGrafter"/>
</dbReference>
<keyword evidence="7 11" id="KW-1133">Transmembrane helix</keyword>
<keyword evidence="14" id="KW-1185">Reference proteome</keyword>
<feature type="transmembrane region" description="Helical" evidence="11">
    <location>
        <begin position="76"/>
        <end position="99"/>
    </location>
</feature>
<dbReference type="Proteomes" id="UP000005444">
    <property type="component" value="Chromosome"/>
</dbReference>
<dbReference type="STRING" id="701521.PECL_661"/>
<evidence type="ECO:0000256" key="5">
    <source>
        <dbReference type="ARBA" id="ARBA00022692"/>
    </source>
</evidence>
<dbReference type="PANTHER" id="PTHR42823">
    <property type="entry name" value="ATP SYNTHASE SUBUNIT A, CHLOROPLASTIC"/>
    <property type="match status" value="1"/>
</dbReference>
<evidence type="ECO:0000256" key="4">
    <source>
        <dbReference type="ARBA" id="ARBA00022547"/>
    </source>
</evidence>
<keyword evidence="3 11" id="KW-0813">Transport</keyword>
<dbReference type="KEGG" id="pce:PECL_661"/>
<dbReference type="PRINTS" id="PR00123">
    <property type="entry name" value="ATPASEA"/>
</dbReference>
<keyword evidence="9 11" id="KW-0472">Membrane</keyword>
<dbReference type="HAMAP" id="MF_01393">
    <property type="entry name" value="ATP_synth_a_bact"/>
    <property type="match status" value="1"/>
</dbReference>
<organism evidence="13 14">
    <name type="scientific">Pediococcus claussenii (strain ATCC BAA-344 / DSM 14800 / JCM 18046 / KCTC 3811 / LMG 21948 / P06)</name>
    <dbReference type="NCBI Taxonomy" id="701521"/>
    <lineage>
        <taxon>Bacteria</taxon>
        <taxon>Bacillati</taxon>
        <taxon>Bacillota</taxon>
        <taxon>Bacilli</taxon>
        <taxon>Lactobacillales</taxon>
        <taxon>Lactobacillaceae</taxon>
        <taxon>Pediococcus</taxon>
    </lineage>
</organism>
<dbReference type="PATRIC" id="fig|701521.8.peg.630"/>
<name>G8PCG8_PEDCP</name>
<dbReference type="CDD" id="cd00310">
    <property type="entry name" value="ATP-synt_Fo_a_6"/>
    <property type="match status" value="1"/>
</dbReference>
<evidence type="ECO:0000256" key="11">
    <source>
        <dbReference type="HAMAP-Rule" id="MF_01393"/>
    </source>
</evidence>
<comment type="subunit">
    <text evidence="11">F-type ATPases have 2 components, CF(1) - the catalytic core - and CF(0) - the membrane proton channel. CF(1) has five subunits: alpha(3), beta(3), gamma(1), delta(1), epsilon(1). CF(0) has three main subunits: a(1), b(2) and c(9-12). The alpha and beta chains form an alternating ring which encloses part of the gamma chain. CF(1) is attached to CF(0) by a central stalk formed by the gamma and epsilon chains, while a peripheral stalk is formed by the delta and b chains.</text>
</comment>
<reference evidence="13 14" key="1">
    <citation type="journal article" date="2012" name="J. Bacteriol.">
        <title>Complete Genome Sequence of the Beer Spoilage Organism Pediococcus claussenii ATCC BAA-344T.</title>
        <authorList>
            <person name="Pittet V."/>
            <person name="Abegunde T."/>
            <person name="Marfleet T."/>
            <person name="Haakensen M."/>
            <person name="Morrow K."/>
            <person name="Jayaprakash T."/>
            <person name="Schroeder K."/>
            <person name="Trost B."/>
            <person name="Byrns S."/>
            <person name="Bergsveinson J."/>
            <person name="Kusalik A."/>
            <person name="Ziola B."/>
        </authorList>
    </citation>
    <scope>NUCLEOTIDE SEQUENCE [LARGE SCALE GENOMIC DNA]</scope>
    <source>
        <strain evidence="13 14">ATCC BAA-344</strain>
    </source>
</reference>
<feature type="transmembrane region" description="Helical" evidence="11">
    <location>
        <begin position="185"/>
        <end position="204"/>
    </location>
</feature>
<dbReference type="PANTHER" id="PTHR42823:SF3">
    <property type="entry name" value="ATP SYNTHASE SUBUNIT A, CHLOROPLASTIC"/>
    <property type="match status" value="1"/>
</dbReference>
<evidence type="ECO:0000313" key="14">
    <source>
        <dbReference type="Proteomes" id="UP000005444"/>
    </source>
</evidence>